<dbReference type="InterPro" id="IPR000182">
    <property type="entry name" value="GNAT_dom"/>
</dbReference>
<dbReference type="SUPFAM" id="SSF55729">
    <property type="entry name" value="Acyl-CoA N-acyltransferases (Nat)"/>
    <property type="match status" value="1"/>
</dbReference>
<keyword evidence="3" id="KW-1185">Reference proteome</keyword>
<reference evidence="2 3" key="1">
    <citation type="submission" date="2016-10" db="EMBL/GenBank/DDBJ databases">
        <authorList>
            <person name="Varghese N."/>
            <person name="Submissions S."/>
        </authorList>
    </citation>
    <scope>NUCLEOTIDE SEQUENCE [LARGE SCALE GENOMIC DNA]</scope>
    <source>
        <strain evidence="2 3">IBRC-M10081</strain>
    </source>
</reference>
<dbReference type="PROSITE" id="PS51186">
    <property type="entry name" value="GNAT"/>
    <property type="match status" value="1"/>
</dbReference>
<accession>A0A662Z282</accession>
<dbReference type="Pfam" id="PF00583">
    <property type="entry name" value="Acetyltransf_1"/>
    <property type="match status" value="1"/>
</dbReference>
<dbReference type="GO" id="GO:0016747">
    <property type="term" value="F:acyltransferase activity, transferring groups other than amino-acyl groups"/>
    <property type="evidence" value="ECO:0007669"/>
    <property type="project" value="InterPro"/>
</dbReference>
<keyword evidence="2" id="KW-0808">Transferase</keyword>
<evidence type="ECO:0000259" key="1">
    <source>
        <dbReference type="PROSITE" id="PS51186"/>
    </source>
</evidence>
<name>A0A662Z282_9STAP</name>
<protein>
    <submittedName>
        <fullName evidence="2">Diamine N-acetyltransferase</fullName>
    </submittedName>
</protein>
<feature type="domain" description="N-acetyltransferase" evidence="1">
    <location>
        <begin position="2"/>
        <end position="151"/>
    </location>
</feature>
<dbReference type="Gene3D" id="3.40.630.30">
    <property type="match status" value="1"/>
</dbReference>
<dbReference type="Proteomes" id="UP000243605">
    <property type="component" value="Unassembled WGS sequence"/>
</dbReference>
<organism evidence="2 3">
    <name type="scientific">Aliicoccus persicus</name>
    <dbReference type="NCBI Taxonomy" id="930138"/>
    <lineage>
        <taxon>Bacteria</taxon>
        <taxon>Bacillati</taxon>
        <taxon>Bacillota</taxon>
        <taxon>Bacilli</taxon>
        <taxon>Bacillales</taxon>
        <taxon>Staphylococcaceae</taxon>
        <taxon>Aliicoccus</taxon>
    </lineage>
</organism>
<proteinExistence type="predicted"/>
<sequence length="151" mass="17735">MIELREITEEDFHDVLSLELSEDQQKAKLVAPNVRSLAEAWLYRANEDVFPYAVYNNEELVGFILIDVDEEERAYMIWRMMIDKNHQGKCYGKKLVEKVIEIARQREDMDVLHCNYVVGNDAMKKIVESFGFVSNGFDDEHNEQLMKLDVK</sequence>
<gene>
    <name evidence="2" type="ORF">SAMN05192557_0873</name>
</gene>
<dbReference type="OrthoDB" id="9775804at2"/>
<dbReference type="RefSeq" id="WP_091474251.1">
    <property type="nucleotide sequence ID" value="NZ_FOIT01000002.1"/>
</dbReference>
<dbReference type="InterPro" id="IPR016181">
    <property type="entry name" value="Acyl_CoA_acyltransferase"/>
</dbReference>
<dbReference type="CDD" id="cd04301">
    <property type="entry name" value="NAT_SF"/>
    <property type="match status" value="1"/>
</dbReference>
<evidence type="ECO:0000313" key="3">
    <source>
        <dbReference type="Proteomes" id="UP000243605"/>
    </source>
</evidence>
<dbReference type="AlphaFoldDB" id="A0A662Z282"/>
<dbReference type="EMBL" id="FOIT01000002">
    <property type="protein sequence ID" value="SEV93608.1"/>
    <property type="molecule type" value="Genomic_DNA"/>
</dbReference>
<evidence type="ECO:0000313" key="2">
    <source>
        <dbReference type="EMBL" id="SEV93608.1"/>
    </source>
</evidence>